<evidence type="ECO:0000313" key="7">
    <source>
        <dbReference type="EMBL" id="SNX67117.1"/>
    </source>
</evidence>
<evidence type="ECO:0000313" key="8">
    <source>
        <dbReference type="Proteomes" id="UP000219546"/>
    </source>
</evidence>
<evidence type="ECO:0000259" key="6">
    <source>
        <dbReference type="SMART" id="SM00062"/>
    </source>
</evidence>
<protein>
    <submittedName>
        <fullName evidence="7">Cyclohexadienyl dehydratase</fullName>
    </submittedName>
</protein>
<dbReference type="PANTHER" id="PTHR35936:SF19">
    <property type="entry name" value="AMINO-ACID-BINDING PROTEIN YXEM-RELATED"/>
    <property type="match status" value="1"/>
</dbReference>
<evidence type="ECO:0000256" key="5">
    <source>
        <dbReference type="SAM" id="SignalP"/>
    </source>
</evidence>
<comment type="subcellular location">
    <subcellularLocation>
        <location evidence="1">Cell membrane</location>
        <topology evidence="1">Lipid-anchor</topology>
    </subcellularLocation>
</comment>
<dbReference type="Gene3D" id="3.40.190.10">
    <property type="entry name" value="Periplasmic binding protein-like II"/>
    <property type="match status" value="2"/>
</dbReference>
<dbReference type="Proteomes" id="UP000219546">
    <property type="component" value="Unassembled WGS sequence"/>
</dbReference>
<dbReference type="GO" id="GO:0016836">
    <property type="term" value="F:hydro-lyase activity"/>
    <property type="evidence" value="ECO:0007669"/>
    <property type="project" value="InterPro"/>
</dbReference>
<proteinExistence type="predicted"/>
<gene>
    <name evidence="7" type="ORF">SAMN05877753_101432</name>
</gene>
<keyword evidence="3" id="KW-0564">Palmitate</keyword>
<keyword evidence="4" id="KW-0449">Lipoprotein</keyword>
<dbReference type="RefSeq" id="WP_097156941.1">
    <property type="nucleotide sequence ID" value="NZ_JBEPMQ010000003.1"/>
</dbReference>
<evidence type="ECO:0000256" key="4">
    <source>
        <dbReference type="ARBA" id="ARBA00023288"/>
    </source>
</evidence>
<evidence type="ECO:0000256" key="2">
    <source>
        <dbReference type="ARBA" id="ARBA00022729"/>
    </source>
</evidence>
<accession>A0A285CHN7</accession>
<feature type="chain" id="PRO_5011995587" evidence="5">
    <location>
        <begin position="27"/>
        <end position="278"/>
    </location>
</feature>
<dbReference type="PANTHER" id="PTHR35936">
    <property type="entry name" value="MEMBRANE-BOUND LYTIC MUREIN TRANSGLYCOSYLASE F"/>
    <property type="match status" value="1"/>
</dbReference>
<feature type="domain" description="Solute-binding protein family 3/N-terminal" evidence="6">
    <location>
        <begin position="55"/>
        <end position="277"/>
    </location>
</feature>
<dbReference type="EMBL" id="OAOP01000001">
    <property type="protein sequence ID" value="SNX67117.1"/>
    <property type="molecule type" value="Genomic_DNA"/>
</dbReference>
<dbReference type="AlphaFoldDB" id="A0A285CHN7"/>
<evidence type="ECO:0000256" key="3">
    <source>
        <dbReference type="ARBA" id="ARBA00023139"/>
    </source>
</evidence>
<sequence>MNKKLLKLVLVLSIVFSGMFAYSAFASDKGNNHSSDRKVEKKFDSRLDKILKQGYIRVGTTGDYKPFTYFNPETQQYEGYDIEAAKLLANELGVEVKFIKTSWPKLMEDLLADKFDIAMGGITRRMNRQVQAQFSDGYIPFGKSPLIRAEDKDKFTSLQAIDQSDVKIGVNPGGTNEEFVRKNIKNAEIIVFNNNLEIPEKVSSGEVDVMITDSIEAIYYAKNNETLYAALTDNPWDKSQFGYLMQHGDAKFTNTVNFWMEEMELKGEFSKLREEWIY</sequence>
<dbReference type="InterPro" id="IPR037298">
    <property type="entry name" value="PheC_PBP2"/>
</dbReference>
<dbReference type="SUPFAM" id="SSF53850">
    <property type="entry name" value="Periplasmic binding protein-like II"/>
    <property type="match status" value="1"/>
</dbReference>
<dbReference type="CDD" id="cd01069">
    <property type="entry name" value="PBP2_PheC"/>
    <property type="match status" value="1"/>
</dbReference>
<dbReference type="GO" id="GO:0005886">
    <property type="term" value="C:plasma membrane"/>
    <property type="evidence" value="ECO:0007669"/>
    <property type="project" value="UniProtKB-SubCell"/>
</dbReference>
<keyword evidence="8" id="KW-1185">Reference proteome</keyword>
<dbReference type="Pfam" id="PF00497">
    <property type="entry name" value="SBP_bac_3"/>
    <property type="match status" value="1"/>
</dbReference>
<dbReference type="InterPro" id="IPR001638">
    <property type="entry name" value="Solute-binding_3/MltF_N"/>
</dbReference>
<reference evidence="7 8" key="1">
    <citation type="submission" date="2017-08" db="EMBL/GenBank/DDBJ databases">
        <authorList>
            <person name="de Groot N.N."/>
        </authorList>
    </citation>
    <scope>NUCLEOTIDE SEQUENCE [LARGE SCALE GENOMIC DNA]</scope>
    <source>
        <strain evidence="7 8">JC228</strain>
    </source>
</reference>
<evidence type="ECO:0000256" key="1">
    <source>
        <dbReference type="ARBA" id="ARBA00004193"/>
    </source>
</evidence>
<dbReference type="OrthoDB" id="8613538at2"/>
<dbReference type="SMART" id="SM00062">
    <property type="entry name" value="PBPb"/>
    <property type="match status" value="1"/>
</dbReference>
<keyword evidence="2 5" id="KW-0732">Signal</keyword>
<feature type="signal peptide" evidence="5">
    <location>
        <begin position="1"/>
        <end position="26"/>
    </location>
</feature>
<organism evidence="7 8">
    <name type="scientific">Bacillus oleivorans</name>
    <dbReference type="NCBI Taxonomy" id="1448271"/>
    <lineage>
        <taxon>Bacteria</taxon>
        <taxon>Bacillati</taxon>
        <taxon>Bacillota</taxon>
        <taxon>Bacilli</taxon>
        <taxon>Bacillales</taxon>
        <taxon>Bacillaceae</taxon>
        <taxon>Bacillus</taxon>
    </lineage>
</organism>
<name>A0A285CHN7_9BACI</name>